<evidence type="ECO:0000256" key="1">
    <source>
        <dbReference type="SAM" id="Coils"/>
    </source>
</evidence>
<dbReference type="Proteomes" id="UP001154282">
    <property type="component" value="Unassembled WGS sequence"/>
</dbReference>
<sequence length="361" mass="39358">ALADAVRPKRRRVVVKTGVGRGGSSSVAVGDIGVSVAQPPPVQPMAAPADVAGRRGSKRVAEKTALGQASQRAKASSPPRKAAGRGKGVKRGEEQSSIEVSTQAATDGEAAEFALHTISDHLVMPSEYTPSALDSHRRLAETASRFFFSAQIGFSQVILLNDRLSRTVEDNAVEIAKLKKSADEGRETMMGKLRPQVKREFEERLAKKEEELLAEKGAVKAVGEERDRFREKALKSAELEKTLLEEQEALRTELAALKIEKATWEDNREAELAAARAEAGPAYLKSDEFVLLDNEKYKSMVGNAVAAIRHWFRREQPDAVWNTDQIWDAVGAWTDSDVNSEKDEGEEDEETAPEGGASPQV</sequence>
<accession>A0AAV0JPT3</accession>
<feature type="compositionally biased region" description="Acidic residues" evidence="2">
    <location>
        <begin position="343"/>
        <end position="352"/>
    </location>
</feature>
<feature type="non-terminal residue" evidence="3">
    <location>
        <position position="1"/>
    </location>
</feature>
<protein>
    <submittedName>
        <fullName evidence="3">Uncharacterized protein</fullName>
    </submittedName>
</protein>
<keyword evidence="1" id="KW-0175">Coiled coil</keyword>
<evidence type="ECO:0000313" key="3">
    <source>
        <dbReference type="EMBL" id="CAI0411969.1"/>
    </source>
</evidence>
<gene>
    <name evidence="3" type="ORF">LITE_LOCUS15357</name>
</gene>
<feature type="region of interest" description="Disordered" evidence="2">
    <location>
        <begin position="34"/>
        <end position="98"/>
    </location>
</feature>
<name>A0AAV0JPT3_9ROSI</name>
<evidence type="ECO:0000256" key="2">
    <source>
        <dbReference type="SAM" id="MobiDB-lite"/>
    </source>
</evidence>
<dbReference type="EMBL" id="CAMGYJ010000005">
    <property type="protein sequence ID" value="CAI0411969.1"/>
    <property type="molecule type" value="Genomic_DNA"/>
</dbReference>
<proteinExistence type="predicted"/>
<evidence type="ECO:0000313" key="4">
    <source>
        <dbReference type="Proteomes" id="UP001154282"/>
    </source>
</evidence>
<feature type="region of interest" description="Disordered" evidence="2">
    <location>
        <begin position="332"/>
        <end position="361"/>
    </location>
</feature>
<organism evidence="3 4">
    <name type="scientific">Linum tenue</name>
    <dbReference type="NCBI Taxonomy" id="586396"/>
    <lineage>
        <taxon>Eukaryota</taxon>
        <taxon>Viridiplantae</taxon>
        <taxon>Streptophyta</taxon>
        <taxon>Embryophyta</taxon>
        <taxon>Tracheophyta</taxon>
        <taxon>Spermatophyta</taxon>
        <taxon>Magnoliopsida</taxon>
        <taxon>eudicotyledons</taxon>
        <taxon>Gunneridae</taxon>
        <taxon>Pentapetalae</taxon>
        <taxon>rosids</taxon>
        <taxon>fabids</taxon>
        <taxon>Malpighiales</taxon>
        <taxon>Linaceae</taxon>
        <taxon>Linum</taxon>
    </lineage>
</organism>
<dbReference type="AlphaFoldDB" id="A0AAV0JPT3"/>
<comment type="caution">
    <text evidence="3">The sequence shown here is derived from an EMBL/GenBank/DDBJ whole genome shotgun (WGS) entry which is preliminary data.</text>
</comment>
<reference evidence="3" key="1">
    <citation type="submission" date="2022-08" db="EMBL/GenBank/DDBJ databases">
        <authorList>
            <person name="Gutierrez-Valencia J."/>
        </authorList>
    </citation>
    <scope>NUCLEOTIDE SEQUENCE</scope>
</reference>
<keyword evidence="4" id="KW-1185">Reference proteome</keyword>
<feature type="coiled-coil region" evidence="1">
    <location>
        <begin position="198"/>
        <end position="267"/>
    </location>
</feature>